<reference evidence="6 7" key="1">
    <citation type="submission" date="2016-09" db="EMBL/GenBank/DDBJ databases">
        <title>Extensive genetic diversity and differential bi-allelic expression allows diatom success in the polar Southern Ocean.</title>
        <authorList>
            <consortium name="DOE Joint Genome Institute"/>
            <person name="Mock T."/>
            <person name="Otillar R.P."/>
            <person name="Strauss J."/>
            <person name="Dupont C."/>
            <person name="Frickenhaus S."/>
            <person name="Maumus F."/>
            <person name="Mcmullan M."/>
            <person name="Sanges R."/>
            <person name="Schmutz J."/>
            <person name="Toseland A."/>
            <person name="Valas R."/>
            <person name="Veluchamy A."/>
            <person name="Ward B.J."/>
            <person name="Allen A."/>
            <person name="Barry K."/>
            <person name="Falciatore A."/>
            <person name="Ferrante M."/>
            <person name="Fortunato A.E."/>
            <person name="Gloeckner G."/>
            <person name="Gruber A."/>
            <person name="Hipkin R."/>
            <person name="Janech M."/>
            <person name="Kroth P."/>
            <person name="Leese F."/>
            <person name="Lindquist E."/>
            <person name="Lyon B.R."/>
            <person name="Martin J."/>
            <person name="Mayer C."/>
            <person name="Parker M."/>
            <person name="Quesneville H."/>
            <person name="Raymond J."/>
            <person name="Uhlig C."/>
            <person name="Valentin K.U."/>
            <person name="Worden A.Z."/>
            <person name="Armbrust E.V."/>
            <person name="Bowler C."/>
            <person name="Green B."/>
            <person name="Moulton V."/>
            <person name="Van Oosterhout C."/>
            <person name="Grigoriev I."/>
        </authorList>
    </citation>
    <scope>NUCLEOTIDE SEQUENCE [LARGE SCALE GENOMIC DNA]</scope>
    <source>
        <strain evidence="6 7">CCMP1102</strain>
    </source>
</reference>
<accession>A0A1E7FLD5</accession>
<evidence type="ECO:0000256" key="1">
    <source>
        <dbReference type="ARBA" id="ARBA00006767"/>
    </source>
</evidence>
<evidence type="ECO:0000313" key="7">
    <source>
        <dbReference type="Proteomes" id="UP000095751"/>
    </source>
</evidence>
<feature type="domain" description="S1 motif" evidence="5">
    <location>
        <begin position="230"/>
        <end position="304"/>
    </location>
</feature>
<protein>
    <recommendedName>
        <fullName evidence="5">S1 motif domain-containing protein</fullName>
    </recommendedName>
</protein>
<organism evidence="6 7">
    <name type="scientific">Fragilariopsis cylindrus CCMP1102</name>
    <dbReference type="NCBI Taxonomy" id="635003"/>
    <lineage>
        <taxon>Eukaryota</taxon>
        <taxon>Sar</taxon>
        <taxon>Stramenopiles</taxon>
        <taxon>Ochrophyta</taxon>
        <taxon>Bacillariophyta</taxon>
        <taxon>Bacillariophyceae</taxon>
        <taxon>Bacillariophycidae</taxon>
        <taxon>Bacillariales</taxon>
        <taxon>Bacillariaceae</taxon>
        <taxon>Fragilariopsis</taxon>
    </lineage>
</organism>
<dbReference type="SMART" id="SM00316">
    <property type="entry name" value="S1"/>
    <property type="match status" value="1"/>
</dbReference>
<feature type="region of interest" description="Disordered" evidence="4">
    <location>
        <begin position="79"/>
        <end position="98"/>
    </location>
</feature>
<evidence type="ECO:0000256" key="2">
    <source>
        <dbReference type="ARBA" id="ARBA00022980"/>
    </source>
</evidence>
<name>A0A1E7FLD5_9STRA</name>
<evidence type="ECO:0000313" key="6">
    <source>
        <dbReference type="EMBL" id="OEU18885.1"/>
    </source>
</evidence>
<dbReference type="AlphaFoldDB" id="A0A1E7FLD5"/>
<dbReference type="Pfam" id="PF00575">
    <property type="entry name" value="S1"/>
    <property type="match status" value="1"/>
</dbReference>
<dbReference type="GO" id="GO:0003735">
    <property type="term" value="F:structural constituent of ribosome"/>
    <property type="evidence" value="ECO:0007669"/>
    <property type="project" value="TreeGrafter"/>
</dbReference>
<dbReference type="PANTHER" id="PTHR10724:SF7">
    <property type="entry name" value="SMALL RIBOSOMAL SUBUNIT PROTEIN BS1C"/>
    <property type="match status" value="1"/>
</dbReference>
<dbReference type="KEGG" id="fcy:FRACYDRAFT_237168"/>
<keyword evidence="7" id="KW-1185">Reference proteome</keyword>
<dbReference type="InParanoid" id="A0A1E7FLD5"/>
<dbReference type="InterPro" id="IPR050437">
    <property type="entry name" value="Ribos_protein_bS1-like"/>
</dbReference>
<sequence length="356" mass="40540">MVECNNNSPKQRCCILILLQFTLFVSCCTCFIIPPRQRRTNDNFSFHSSILTEKKTLQLLLSTTRDIEEEKVTEKLLAIDNNNNNNNNNNDESSPKKCFWKPSRSNTKWWQERKLLEELKVGQELSGCYLVEDLLTGTTGPKLYFECGVGKINPKSGNWSICNGMLRLSREKISVSRKRTARFRKKNNITLYVSRIQKECGRFEVCATLEDVKKYTSIKPKISVTSLKNGQVVTGEVVKLYPYGAIIDIGANRRGLLHITKVAKLMNKCINKEKGLINSGLEKGAKVRLMVESIEKRRLSLDFTDDVKEDARKELEMVAAQKKMDAAKKNDVSSDNNIQRDDDELAIQGNIGNFQN</sequence>
<keyword evidence="3" id="KW-0687">Ribonucleoprotein</keyword>
<dbReference type="Proteomes" id="UP000095751">
    <property type="component" value="Unassembled WGS sequence"/>
</dbReference>
<evidence type="ECO:0000259" key="5">
    <source>
        <dbReference type="PROSITE" id="PS50126"/>
    </source>
</evidence>
<dbReference type="GO" id="GO:1990904">
    <property type="term" value="C:ribonucleoprotein complex"/>
    <property type="evidence" value="ECO:0007669"/>
    <property type="project" value="UniProtKB-KW"/>
</dbReference>
<dbReference type="SUPFAM" id="SSF50249">
    <property type="entry name" value="Nucleic acid-binding proteins"/>
    <property type="match status" value="1"/>
</dbReference>
<dbReference type="PROSITE" id="PS50126">
    <property type="entry name" value="S1"/>
    <property type="match status" value="1"/>
</dbReference>
<dbReference type="EMBL" id="KV784356">
    <property type="protein sequence ID" value="OEU18885.1"/>
    <property type="molecule type" value="Genomic_DNA"/>
</dbReference>
<dbReference type="GO" id="GO:0005840">
    <property type="term" value="C:ribosome"/>
    <property type="evidence" value="ECO:0007669"/>
    <property type="project" value="UniProtKB-KW"/>
</dbReference>
<feature type="compositionally biased region" description="Low complexity" evidence="4">
    <location>
        <begin position="81"/>
        <end position="90"/>
    </location>
</feature>
<dbReference type="PANTHER" id="PTHR10724">
    <property type="entry name" value="30S RIBOSOMAL PROTEIN S1"/>
    <property type="match status" value="1"/>
</dbReference>
<comment type="similarity">
    <text evidence="1">Belongs to the bacterial ribosomal protein bS1 family.</text>
</comment>
<evidence type="ECO:0000256" key="3">
    <source>
        <dbReference type="ARBA" id="ARBA00023274"/>
    </source>
</evidence>
<keyword evidence="2" id="KW-0689">Ribosomal protein</keyword>
<dbReference type="GO" id="GO:0003729">
    <property type="term" value="F:mRNA binding"/>
    <property type="evidence" value="ECO:0007669"/>
    <property type="project" value="TreeGrafter"/>
</dbReference>
<evidence type="ECO:0000256" key="4">
    <source>
        <dbReference type="SAM" id="MobiDB-lite"/>
    </source>
</evidence>
<gene>
    <name evidence="6" type="ORF">FRACYDRAFT_237168</name>
</gene>
<dbReference type="GO" id="GO:0006412">
    <property type="term" value="P:translation"/>
    <property type="evidence" value="ECO:0007669"/>
    <property type="project" value="TreeGrafter"/>
</dbReference>
<dbReference type="OrthoDB" id="48171at2759"/>
<dbReference type="Gene3D" id="2.40.50.140">
    <property type="entry name" value="Nucleic acid-binding proteins"/>
    <property type="match status" value="1"/>
</dbReference>
<dbReference type="InterPro" id="IPR003029">
    <property type="entry name" value="S1_domain"/>
</dbReference>
<dbReference type="InterPro" id="IPR012340">
    <property type="entry name" value="NA-bd_OB-fold"/>
</dbReference>
<proteinExistence type="inferred from homology"/>